<name>A0A1X0RM85_RHIZD</name>
<sequence length="232" mass="26643">MEFVVDSMTDVSLNFGPAEYNLKYSKEEYKAYTCILYGENKISILDTSSKILLNEKSKYGVDHIKVHYGATSICNSLYKKYGFKNNCCKASYPVPSCQTYDISRLTFIINLDDTIHLWSLELCSSEFYCSKRIFKSKVPKDMTESKDMLALGNLSWCYKCLLEKALKVISIMQDEHEQYFVQKVLSGEPENRTSLSTLLKLDLQKPVKCSGFHILLPQEKDKENVSVSYLSE</sequence>
<dbReference type="OMA" id="YGATSIC"/>
<dbReference type="VEuPathDB" id="FungiDB:BCV72DRAFT_324035"/>
<protein>
    <submittedName>
        <fullName evidence="1">Uncharacterized protein</fullName>
    </submittedName>
</protein>
<dbReference type="AlphaFoldDB" id="A0A1X0RM85"/>
<evidence type="ECO:0000313" key="2">
    <source>
        <dbReference type="Proteomes" id="UP000242381"/>
    </source>
</evidence>
<dbReference type="Proteomes" id="UP000242381">
    <property type="component" value="Unassembled WGS sequence"/>
</dbReference>
<organism evidence="1 2">
    <name type="scientific">Rhizopus microsporus</name>
    <dbReference type="NCBI Taxonomy" id="58291"/>
    <lineage>
        <taxon>Eukaryota</taxon>
        <taxon>Fungi</taxon>
        <taxon>Fungi incertae sedis</taxon>
        <taxon>Mucoromycota</taxon>
        <taxon>Mucoromycotina</taxon>
        <taxon>Mucoromycetes</taxon>
        <taxon>Mucorales</taxon>
        <taxon>Mucorineae</taxon>
        <taxon>Rhizopodaceae</taxon>
        <taxon>Rhizopus</taxon>
    </lineage>
</organism>
<proteinExistence type="predicted"/>
<gene>
    <name evidence="1" type="ORF">BCV71DRAFT_239522</name>
</gene>
<dbReference type="EMBL" id="KV921563">
    <property type="protein sequence ID" value="ORE13145.1"/>
    <property type="molecule type" value="Genomic_DNA"/>
</dbReference>
<reference evidence="1 2" key="1">
    <citation type="journal article" date="2016" name="Proc. Natl. Acad. Sci. U.S.A.">
        <title>Lipid metabolic changes in an early divergent fungus govern the establishment of a mutualistic symbiosis with endobacteria.</title>
        <authorList>
            <person name="Lastovetsky O.A."/>
            <person name="Gaspar M.L."/>
            <person name="Mondo S.J."/>
            <person name="LaButti K.M."/>
            <person name="Sandor L."/>
            <person name="Grigoriev I.V."/>
            <person name="Henry S.A."/>
            <person name="Pawlowska T.E."/>
        </authorList>
    </citation>
    <scope>NUCLEOTIDE SEQUENCE [LARGE SCALE GENOMIC DNA]</scope>
    <source>
        <strain evidence="1 2">ATCC 11559</strain>
    </source>
</reference>
<evidence type="ECO:0000313" key="1">
    <source>
        <dbReference type="EMBL" id="ORE13145.1"/>
    </source>
</evidence>
<accession>A0A1X0RM85</accession>